<dbReference type="OrthoDB" id="886894at2"/>
<accession>A0A9X0HJF2</accession>
<feature type="compositionally biased region" description="Basic and acidic residues" evidence="1">
    <location>
        <begin position="35"/>
        <end position="48"/>
    </location>
</feature>
<feature type="compositionally biased region" description="Polar residues" evidence="1">
    <location>
        <begin position="49"/>
        <end position="60"/>
    </location>
</feature>
<feature type="region of interest" description="Disordered" evidence="1">
    <location>
        <begin position="1"/>
        <end position="76"/>
    </location>
</feature>
<evidence type="ECO:0000313" key="3">
    <source>
        <dbReference type="Proteomes" id="UP000054223"/>
    </source>
</evidence>
<dbReference type="Proteomes" id="UP000054223">
    <property type="component" value="Unassembled WGS sequence"/>
</dbReference>
<proteinExistence type="predicted"/>
<keyword evidence="3" id="KW-1185">Reference proteome</keyword>
<protein>
    <submittedName>
        <fullName evidence="2">Uncharacterized protein</fullName>
    </submittedName>
</protein>
<comment type="caution">
    <text evidence="2">The sequence shown here is derived from an EMBL/GenBank/DDBJ whole genome shotgun (WGS) entry which is preliminary data.</text>
</comment>
<name>A0A9X0HJF2_SOLP1</name>
<gene>
    <name evidence="2" type="ORF">ASU33_06520</name>
</gene>
<organism evidence="2 3">
    <name type="scientific">Solirubrum puertoriconensis</name>
    <dbReference type="NCBI Taxonomy" id="1751427"/>
    <lineage>
        <taxon>Bacteria</taxon>
        <taxon>Pseudomonadati</taxon>
        <taxon>Bacteroidota</taxon>
        <taxon>Cytophagia</taxon>
        <taxon>Cytophagales</taxon>
    </lineage>
</organism>
<reference evidence="2 3" key="1">
    <citation type="submission" date="2015-11" db="EMBL/GenBank/DDBJ databases">
        <title>Solirubrum puertoriconensis gen. nov. an environmental bacteria isolated in Puerto Rico.</title>
        <authorList>
            <person name="Cuebas-Irizarry M.F."/>
            <person name="Montalvo-Rodriguez R."/>
        </authorList>
    </citation>
    <scope>NUCLEOTIDE SEQUENCE [LARGE SCALE GENOMIC DNA]</scope>
    <source>
        <strain evidence="2 3">MC1A</strain>
    </source>
</reference>
<evidence type="ECO:0000256" key="1">
    <source>
        <dbReference type="SAM" id="MobiDB-lite"/>
    </source>
</evidence>
<feature type="compositionally biased region" description="Polar residues" evidence="1">
    <location>
        <begin position="1"/>
        <end position="18"/>
    </location>
</feature>
<dbReference type="RefSeq" id="WP_059072665.1">
    <property type="nucleotide sequence ID" value="NZ_LNAL01000008.1"/>
</dbReference>
<dbReference type="EMBL" id="LNAL01000008">
    <property type="protein sequence ID" value="KUG06971.1"/>
    <property type="molecule type" value="Genomic_DNA"/>
</dbReference>
<sequence length="76" mass="8072">MSKQPQKENTNPTNQESSGADKVGMANSGQNQFPLKKDAKDAADRNGKQNDMPSAGSQVRSGAKHVDSGKGNQDQQ</sequence>
<evidence type="ECO:0000313" key="2">
    <source>
        <dbReference type="EMBL" id="KUG06971.1"/>
    </source>
</evidence>
<dbReference type="AlphaFoldDB" id="A0A9X0HJF2"/>